<evidence type="ECO:0000256" key="9">
    <source>
        <dbReference type="ARBA" id="ARBA00022786"/>
    </source>
</evidence>
<dbReference type="SUPFAM" id="SSF54236">
    <property type="entry name" value="Ubiquitin-like"/>
    <property type="match status" value="1"/>
</dbReference>
<dbReference type="GO" id="GO:0043161">
    <property type="term" value="P:proteasome-mediated ubiquitin-dependent protein catabolic process"/>
    <property type="evidence" value="ECO:0007669"/>
    <property type="project" value="TreeGrafter"/>
</dbReference>
<evidence type="ECO:0000256" key="7">
    <source>
        <dbReference type="ARBA" id="ARBA00022737"/>
    </source>
</evidence>
<dbReference type="InterPro" id="IPR001876">
    <property type="entry name" value="Znf_RanBP2"/>
</dbReference>
<dbReference type="CDD" id="cd20345">
    <property type="entry name" value="BRcat_RBR_HOIL1"/>
    <property type="match status" value="1"/>
</dbReference>
<dbReference type="InterPro" id="IPR000626">
    <property type="entry name" value="Ubiquitin-like_dom"/>
</dbReference>
<evidence type="ECO:0000313" key="17">
    <source>
        <dbReference type="EMBL" id="KAJ8920976.1"/>
    </source>
</evidence>
<evidence type="ECO:0000256" key="11">
    <source>
        <dbReference type="PROSITE-ProRule" id="PRU00322"/>
    </source>
</evidence>
<dbReference type="InterPro" id="IPR047559">
    <property type="entry name" value="HOIL1_RBR_mRING-HC-C3HC3D"/>
</dbReference>
<dbReference type="InterPro" id="IPR013083">
    <property type="entry name" value="Znf_RING/FYVE/PHD"/>
</dbReference>
<sequence length="693" mass="77357">MASYAPIIIQANDAARIASVYLNNGNFRVDMYVEDKVSHRGPFPIEVTAEQTVAELKLQIEKEFEIPTDYQKWILGKELVTEDKSSLKDYNVTTEGCPVFLYLVAPDPKPKTEKPKSPKEKKASTPPGESTTAKEEIKTTETPAKAKAEDEIEKMKVNVQNLQKQLNESRKKAEVDLKANPVPTKPVPKPSIATVANSMLQKTDKVDPVPTKKATVTQPVVPANTVTKSVVTAPALVTPITIQPPVVIDHAPKIVQVIPKLAETKPKTETIIPVVVEERAKAVERPISVTEIKIEEKLIQAPPKVVIRDSKGSDFAFPKTRTSPPESGKPPQAKLEPIPVQRPQRRNEVKEAPKAKEEDMDDYDTKTLKPVKEWECHLCTLLNPVSSNICAVCATVRLTKAQSPKRSTKKKAPQPNVTGASASIKDQTYLQLVNLDNADLVENEEAFECVVCFLETPPHEGVTLRECLHQFCKVCLARTIEYNDEAEVKCPYRDDDYSCNIALQDREIKALVSPAVYEQHLAKSVAQAENKMQSFHCKTPDCKGWCVFEDNVNEFRCPVCRKTNCLTCQILLVQHFVALLNCCVLQAIHMGANCKQYQERMKEESETDEDAKRTRAMLNEMVERGEAIECPTCKVILMKKWGCDWLRCSMCKTEICWVTRGARWGPAGKGDTSGGCQCGVNGFKCHPKCNYCH</sequence>
<dbReference type="AlphaFoldDB" id="A0AAV8W4F5"/>
<evidence type="ECO:0000259" key="14">
    <source>
        <dbReference type="PROSITE" id="PS50089"/>
    </source>
</evidence>
<feature type="domain" description="RING-type" evidence="16">
    <location>
        <begin position="445"/>
        <end position="689"/>
    </location>
</feature>
<dbReference type="SUPFAM" id="SSF57850">
    <property type="entry name" value="RING/U-box"/>
    <property type="match status" value="2"/>
</dbReference>
<comment type="pathway">
    <text evidence="1">Protein modification; protein ubiquitination.</text>
</comment>
<evidence type="ECO:0000256" key="8">
    <source>
        <dbReference type="ARBA" id="ARBA00022771"/>
    </source>
</evidence>
<dbReference type="GO" id="GO:0071797">
    <property type="term" value="C:LUBAC complex"/>
    <property type="evidence" value="ECO:0007669"/>
    <property type="project" value="TreeGrafter"/>
</dbReference>
<dbReference type="PROSITE" id="PS50089">
    <property type="entry name" value="ZF_RING_2"/>
    <property type="match status" value="1"/>
</dbReference>
<evidence type="ECO:0000256" key="3">
    <source>
        <dbReference type="ARBA" id="ARBA00017887"/>
    </source>
</evidence>
<feature type="compositionally biased region" description="Basic and acidic residues" evidence="12">
    <location>
        <begin position="132"/>
        <end position="152"/>
    </location>
</feature>
<dbReference type="Gene3D" id="3.10.20.90">
    <property type="entry name" value="Phosphatidylinositol 3-kinase Catalytic Subunit, Chain A, domain 1"/>
    <property type="match status" value="1"/>
</dbReference>
<dbReference type="InterPro" id="IPR044066">
    <property type="entry name" value="TRIAD_supradom"/>
</dbReference>
<reference evidence="17 18" key="1">
    <citation type="journal article" date="2023" name="Insect Mol. Biol.">
        <title>Genome sequencing provides insights into the evolution of gene families encoding plant cell wall-degrading enzymes in longhorned beetles.</title>
        <authorList>
            <person name="Shin N.R."/>
            <person name="Okamura Y."/>
            <person name="Kirsch R."/>
            <person name="Pauchet Y."/>
        </authorList>
    </citation>
    <scope>NUCLEOTIDE SEQUENCE [LARGE SCALE GENOMIC DNA]</scope>
    <source>
        <strain evidence="17">EAD_L_NR</strain>
    </source>
</reference>
<dbReference type="InterPro" id="IPR017907">
    <property type="entry name" value="Znf_RING_CS"/>
</dbReference>
<feature type="compositionally biased region" description="Basic and acidic residues" evidence="12">
    <location>
        <begin position="345"/>
        <end position="363"/>
    </location>
</feature>
<feature type="region of interest" description="Disordered" evidence="12">
    <location>
        <begin position="108"/>
        <end position="152"/>
    </location>
</feature>
<dbReference type="PROSITE" id="PS50053">
    <property type="entry name" value="UBIQUITIN_2"/>
    <property type="match status" value="1"/>
</dbReference>
<dbReference type="EMBL" id="JANEYG010000012">
    <property type="protein sequence ID" value="KAJ8920976.1"/>
    <property type="molecule type" value="Genomic_DNA"/>
</dbReference>
<feature type="domain" description="RanBP2-type" evidence="15">
    <location>
        <begin position="370"/>
        <end position="399"/>
    </location>
</feature>
<dbReference type="PROSITE" id="PS50199">
    <property type="entry name" value="ZF_RANBP2_2"/>
    <property type="match status" value="1"/>
</dbReference>
<comment type="caution">
    <text evidence="17">The sequence shown here is derived from an EMBL/GenBank/DDBJ whole genome shotgun (WGS) entry which is preliminary data.</text>
</comment>
<dbReference type="InterPro" id="IPR047558">
    <property type="entry name" value="BRcat_RBR_HOIL1"/>
</dbReference>
<evidence type="ECO:0000256" key="4">
    <source>
        <dbReference type="ARBA" id="ARBA00022553"/>
    </source>
</evidence>
<evidence type="ECO:0000259" key="16">
    <source>
        <dbReference type="PROSITE" id="PS51873"/>
    </source>
</evidence>
<dbReference type="GO" id="GO:0004842">
    <property type="term" value="F:ubiquitin-protein transferase activity"/>
    <property type="evidence" value="ECO:0007669"/>
    <property type="project" value="TreeGrafter"/>
</dbReference>
<dbReference type="PROSITE" id="PS00518">
    <property type="entry name" value="ZF_RING_1"/>
    <property type="match status" value="1"/>
</dbReference>
<dbReference type="GO" id="GO:0097039">
    <property type="term" value="P:protein linear polyubiquitination"/>
    <property type="evidence" value="ECO:0007669"/>
    <property type="project" value="TreeGrafter"/>
</dbReference>
<evidence type="ECO:0000256" key="6">
    <source>
        <dbReference type="ARBA" id="ARBA00022723"/>
    </source>
</evidence>
<evidence type="ECO:0000256" key="12">
    <source>
        <dbReference type="SAM" id="MobiDB-lite"/>
    </source>
</evidence>
<evidence type="ECO:0000259" key="13">
    <source>
        <dbReference type="PROSITE" id="PS50053"/>
    </source>
</evidence>
<keyword evidence="8 11" id="KW-0863">Zinc-finger</keyword>
<gene>
    <name evidence="17" type="ORF">NQ315_015770</name>
</gene>
<keyword evidence="9" id="KW-0833">Ubl conjugation pathway</keyword>
<dbReference type="InterPro" id="IPR029071">
    <property type="entry name" value="Ubiquitin-like_domsf"/>
</dbReference>
<evidence type="ECO:0000256" key="10">
    <source>
        <dbReference type="ARBA" id="ARBA00022833"/>
    </source>
</evidence>
<dbReference type="SMART" id="SM00547">
    <property type="entry name" value="ZnF_RBZ"/>
    <property type="match status" value="1"/>
</dbReference>
<dbReference type="PROSITE" id="PS01358">
    <property type="entry name" value="ZF_RANBP2_1"/>
    <property type="match status" value="1"/>
</dbReference>
<evidence type="ECO:0000256" key="1">
    <source>
        <dbReference type="ARBA" id="ARBA00004906"/>
    </source>
</evidence>
<protein>
    <recommendedName>
        <fullName evidence="3">RanBP-type and C3HC4-type zinc finger-containing protein 1</fullName>
    </recommendedName>
</protein>
<dbReference type="InterPro" id="IPR047557">
    <property type="entry name" value="Rcat_RBR_HOIL1"/>
</dbReference>
<feature type="domain" description="Ubiquitin-like" evidence="13">
    <location>
        <begin position="29"/>
        <end position="92"/>
    </location>
</feature>
<proteinExistence type="inferred from homology"/>
<dbReference type="FunFam" id="3.30.40.10:FF:000137">
    <property type="entry name" value="RanBP-type and C3HC4-type zinc finger-containing protein 1"/>
    <property type="match status" value="1"/>
</dbReference>
<keyword evidence="4" id="KW-0597">Phosphoprotein</keyword>
<accession>A0AAV8W4F5</accession>
<dbReference type="GO" id="GO:0008270">
    <property type="term" value="F:zinc ion binding"/>
    <property type="evidence" value="ECO:0007669"/>
    <property type="project" value="UniProtKB-KW"/>
</dbReference>
<dbReference type="InterPro" id="IPR001841">
    <property type="entry name" value="Znf_RING"/>
</dbReference>
<dbReference type="PANTHER" id="PTHR22770:SF13">
    <property type="entry name" value="RING-TYPE DOMAIN-CONTAINING PROTEIN"/>
    <property type="match status" value="1"/>
</dbReference>
<feature type="region of interest" description="Disordered" evidence="12">
    <location>
        <begin position="310"/>
        <end position="363"/>
    </location>
</feature>
<organism evidence="17 18">
    <name type="scientific">Exocentrus adspersus</name>
    <dbReference type="NCBI Taxonomy" id="1586481"/>
    <lineage>
        <taxon>Eukaryota</taxon>
        <taxon>Metazoa</taxon>
        <taxon>Ecdysozoa</taxon>
        <taxon>Arthropoda</taxon>
        <taxon>Hexapoda</taxon>
        <taxon>Insecta</taxon>
        <taxon>Pterygota</taxon>
        <taxon>Neoptera</taxon>
        <taxon>Endopterygota</taxon>
        <taxon>Coleoptera</taxon>
        <taxon>Polyphaga</taxon>
        <taxon>Cucujiformia</taxon>
        <taxon>Chrysomeloidea</taxon>
        <taxon>Cerambycidae</taxon>
        <taxon>Lamiinae</taxon>
        <taxon>Acanthocinini</taxon>
        <taxon>Exocentrus</taxon>
    </lineage>
</organism>
<dbReference type="CDD" id="cd20358">
    <property type="entry name" value="Rcat_RBR_HOIL1"/>
    <property type="match status" value="1"/>
</dbReference>
<keyword evidence="18" id="KW-1185">Reference proteome</keyword>
<dbReference type="CDD" id="cd16633">
    <property type="entry name" value="mRING-HC-C3HC3D_RBR_HOIL1"/>
    <property type="match status" value="1"/>
</dbReference>
<dbReference type="InterPro" id="IPR051628">
    <property type="entry name" value="LUBAC_E3_Ligases"/>
</dbReference>
<dbReference type="Gene3D" id="3.30.40.10">
    <property type="entry name" value="Zinc/RING finger domain, C3HC4 (zinc finger)"/>
    <property type="match status" value="1"/>
</dbReference>
<keyword evidence="10" id="KW-0862">Zinc</keyword>
<dbReference type="Pfam" id="PF00240">
    <property type="entry name" value="ubiquitin"/>
    <property type="match status" value="1"/>
</dbReference>
<feature type="compositionally biased region" description="Basic and acidic residues" evidence="12">
    <location>
        <begin position="108"/>
        <end position="123"/>
    </location>
</feature>
<evidence type="ECO:0000256" key="5">
    <source>
        <dbReference type="ARBA" id="ARBA00022679"/>
    </source>
</evidence>
<name>A0AAV8W4F5_9CUCU</name>
<dbReference type="PANTHER" id="PTHR22770">
    <property type="entry name" value="UBIQUITIN CONJUGATING ENZYME 7 INTERACTING PROTEIN-RELATED"/>
    <property type="match status" value="1"/>
</dbReference>
<dbReference type="Gene3D" id="2.30.30.380">
    <property type="entry name" value="Zn-finger domain of Sec23/24"/>
    <property type="match status" value="1"/>
</dbReference>
<dbReference type="PROSITE" id="PS51873">
    <property type="entry name" value="TRIAD"/>
    <property type="match status" value="1"/>
</dbReference>
<keyword evidence="5" id="KW-0808">Transferase</keyword>
<dbReference type="GO" id="GO:0009893">
    <property type="term" value="P:positive regulation of metabolic process"/>
    <property type="evidence" value="ECO:0007669"/>
    <property type="project" value="UniProtKB-ARBA"/>
</dbReference>
<keyword evidence="7" id="KW-0677">Repeat</keyword>
<evidence type="ECO:0000313" key="18">
    <source>
        <dbReference type="Proteomes" id="UP001159042"/>
    </source>
</evidence>
<dbReference type="GO" id="GO:0043130">
    <property type="term" value="F:ubiquitin binding"/>
    <property type="evidence" value="ECO:0007669"/>
    <property type="project" value="TreeGrafter"/>
</dbReference>
<evidence type="ECO:0000259" key="15">
    <source>
        <dbReference type="PROSITE" id="PS50199"/>
    </source>
</evidence>
<evidence type="ECO:0000256" key="2">
    <source>
        <dbReference type="ARBA" id="ARBA00008278"/>
    </source>
</evidence>
<feature type="domain" description="RING-type" evidence="14">
    <location>
        <begin position="449"/>
        <end position="491"/>
    </location>
</feature>
<dbReference type="Proteomes" id="UP001159042">
    <property type="component" value="Unassembled WGS sequence"/>
</dbReference>
<keyword evidence="6" id="KW-0479">Metal-binding</keyword>
<comment type="similarity">
    <text evidence="2">Belongs to the RBR family.</text>
</comment>